<proteinExistence type="predicted"/>
<dbReference type="EMBL" id="CP117411">
    <property type="protein sequence ID" value="WCT72145.1"/>
    <property type="molecule type" value="Genomic_DNA"/>
</dbReference>
<sequence length="84" mass="9141">MKNEKSIGANGIDPDDAPKLTQSWADGADAFVGETLVRRGRPKLAHPKRHVSLRLDPDVLDHFQAGGEGWQTRVNDALRKAAGL</sequence>
<keyword evidence="3" id="KW-1185">Reference proteome</keyword>
<dbReference type="InterPro" id="IPR025528">
    <property type="entry name" value="BrnA_antitoxin"/>
</dbReference>
<protein>
    <submittedName>
        <fullName evidence="2">BrnA antitoxin family protein</fullName>
    </submittedName>
</protein>
<gene>
    <name evidence="2" type="ORF">PQ455_10870</name>
</gene>
<accession>A0ABY7TI89</accession>
<evidence type="ECO:0000256" key="1">
    <source>
        <dbReference type="SAM" id="MobiDB-lite"/>
    </source>
</evidence>
<evidence type="ECO:0000313" key="3">
    <source>
        <dbReference type="Proteomes" id="UP001220395"/>
    </source>
</evidence>
<feature type="region of interest" description="Disordered" evidence="1">
    <location>
        <begin position="1"/>
        <end position="21"/>
    </location>
</feature>
<dbReference type="Pfam" id="PF14384">
    <property type="entry name" value="BrnA_antitoxin"/>
    <property type="match status" value="1"/>
</dbReference>
<name>A0ABY7TI89_9SPHN</name>
<dbReference type="Proteomes" id="UP001220395">
    <property type="component" value="Chromosome"/>
</dbReference>
<reference evidence="2 3" key="1">
    <citation type="submission" date="2023-02" db="EMBL/GenBank/DDBJ databases">
        <title>Genome sequence of Sphingomonas naphthae.</title>
        <authorList>
            <person name="Kim S."/>
            <person name="Heo J."/>
            <person name="Kwon S.-W."/>
        </authorList>
    </citation>
    <scope>NUCLEOTIDE SEQUENCE [LARGE SCALE GENOMIC DNA]</scope>
    <source>
        <strain evidence="2 3">KACC 18716</strain>
    </source>
</reference>
<evidence type="ECO:0000313" key="2">
    <source>
        <dbReference type="EMBL" id="WCT72145.1"/>
    </source>
</evidence>
<dbReference type="RefSeq" id="WP_273686097.1">
    <property type="nucleotide sequence ID" value="NZ_CP117411.1"/>
</dbReference>
<organism evidence="2 3">
    <name type="scientific">Sphingomonas naphthae</name>
    <dbReference type="NCBI Taxonomy" id="1813468"/>
    <lineage>
        <taxon>Bacteria</taxon>
        <taxon>Pseudomonadati</taxon>
        <taxon>Pseudomonadota</taxon>
        <taxon>Alphaproteobacteria</taxon>
        <taxon>Sphingomonadales</taxon>
        <taxon>Sphingomonadaceae</taxon>
        <taxon>Sphingomonas</taxon>
    </lineage>
</organism>